<evidence type="ECO:0000313" key="15">
    <source>
        <dbReference type="EMBL" id="KAH8094898.1"/>
    </source>
</evidence>
<organism evidence="15 16">
    <name type="scientific">Cristinia sonorae</name>
    <dbReference type="NCBI Taxonomy" id="1940300"/>
    <lineage>
        <taxon>Eukaryota</taxon>
        <taxon>Fungi</taxon>
        <taxon>Dikarya</taxon>
        <taxon>Basidiomycota</taxon>
        <taxon>Agaricomycotina</taxon>
        <taxon>Agaricomycetes</taxon>
        <taxon>Agaricomycetidae</taxon>
        <taxon>Agaricales</taxon>
        <taxon>Pleurotineae</taxon>
        <taxon>Stephanosporaceae</taxon>
        <taxon>Cristinia</taxon>
    </lineage>
</organism>
<dbReference type="PANTHER" id="PTHR17098:SF2">
    <property type="entry name" value="NADH DEHYDROGENASE [UBIQUINONE] 1 ALPHA SUBCOMPLEX SUBUNIT 1"/>
    <property type="match status" value="1"/>
</dbReference>
<comment type="caution">
    <text evidence="15">The sequence shown here is derived from an EMBL/GenBank/DDBJ whole genome shotgun (WGS) entry which is preliminary data.</text>
</comment>
<keyword evidence="5" id="KW-0813">Transport</keyword>
<feature type="transmembrane region" description="Helical" evidence="14">
    <location>
        <begin position="7"/>
        <end position="27"/>
    </location>
</feature>
<proteinExistence type="inferred from homology"/>
<evidence type="ECO:0000256" key="4">
    <source>
        <dbReference type="ARBA" id="ARBA00016392"/>
    </source>
</evidence>
<evidence type="ECO:0000256" key="5">
    <source>
        <dbReference type="ARBA" id="ARBA00022448"/>
    </source>
</evidence>
<keyword evidence="10 14" id="KW-1133">Transmembrane helix</keyword>
<feature type="region of interest" description="Disordered" evidence="13">
    <location>
        <begin position="56"/>
        <end position="76"/>
    </location>
</feature>
<evidence type="ECO:0000256" key="1">
    <source>
        <dbReference type="ARBA" id="ARBA00003195"/>
    </source>
</evidence>
<keyword evidence="12 14" id="KW-0472">Membrane</keyword>
<evidence type="ECO:0000256" key="3">
    <source>
        <dbReference type="ARBA" id="ARBA00009960"/>
    </source>
</evidence>
<keyword evidence="7 14" id="KW-0812">Transmembrane</keyword>
<keyword evidence="9" id="KW-0249">Electron transport</keyword>
<evidence type="ECO:0000256" key="2">
    <source>
        <dbReference type="ARBA" id="ARBA00004298"/>
    </source>
</evidence>
<evidence type="ECO:0000256" key="14">
    <source>
        <dbReference type="SAM" id="Phobius"/>
    </source>
</evidence>
<keyword evidence="8" id="KW-0999">Mitochondrion inner membrane</keyword>
<evidence type="ECO:0000256" key="9">
    <source>
        <dbReference type="ARBA" id="ARBA00022982"/>
    </source>
</evidence>
<evidence type="ECO:0000313" key="16">
    <source>
        <dbReference type="Proteomes" id="UP000813824"/>
    </source>
</evidence>
<evidence type="ECO:0000256" key="13">
    <source>
        <dbReference type="SAM" id="MobiDB-lite"/>
    </source>
</evidence>
<evidence type="ECO:0000256" key="12">
    <source>
        <dbReference type="ARBA" id="ARBA00023136"/>
    </source>
</evidence>
<reference evidence="15" key="1">
    <citation type="journal article" date="2021" name="New Phytol.">
        <title>Evolutionary innovations through gain and loss of genes in the ectomycorrhizal Boletales.</title>
        <authorList>
            <person name="Wu G."/>
            <person name="Miyauchi S."/>
            <person name="Morin E."/>
            <person name="Kuo A."/>
            <person name="Drula E."/>
            <person name="Varga T."/>
            <person name="Kohler A."/>
            <person name="Feng B."/>
            <person name="Cao Y."/>
            <person name="Lipzen A."/>
            <person name="Daum C."/>
            <person name="Hundley H."/>
            <person name="Pangilinan J."/>
            <person name="Johnson J."/>
            <person name="Barry K."/>
            <person name="LaButti K."/>
            <person name="Ng V."/>
            <person name="Ahrendt S."/>
            <person name="Min B."/>
            <person name="Choi I.G."/>
            <person name="Park H."/>
            <person name="Plett J.M."/>
            <person name="Magnuson J."/>
            <person name="Spatafora J.W."/>
            <person name="Nagy L.G."/>
            <person name="Henrissat B."/>
            <person name="Grigoriev I.V."/>
            <person name="Yang Z.L."/>
            <person name="Xu J."/>
            <person name="Martin F.M."/>
        </authorList>
    </citation>
    <scope>NUCLEOTIDE SEQUENCE</scope>
    <source>
        <strain evidence="15">KKN 215</strain>
    </source>
</reference>
<comment type="function">
    <text evidence="1">Accessory subunit of the mitochondrial membrane respiratory chain NADH dehydrogenase (Complex I), that is believed not to be involved in catalysis. Complex I functions in the transfer of electrons from NADH to the respiratory chain. The immediate electron acceptor for the enzyme is believed to be ubiquinone.</text>
</comment>
<dbReference type="OrthoDB" id="1920692at2759"/>
<keyword evidence="16" id="KW-1185">Reference proteome</keyword>
<evidence type="ECO:0000256" key="8">
    <source>
        <dbReference type="ARBA" id="ARBA00022792"/>
    </source>
</evidence>
<name>A0A8K0UM04_9AGAR</name>
<evidence type="ECO:0000256" key="7">
    <source>
        <dbReference type="ARBA" id="ARBA00022692"/>
    </source>
</evidence>
<dbReference type="EMBL" id="JAEVFJ010000024">
    <property type="protein sequence ID" value="KAH8094898.1"/>
    <property type="molecule type" value="Genomic_DNA"/>
</dbReference>
<dbReference type="GO" id="GO:0005743">
    <property type="term" value="C:mitochondrial inner membrane"/>
    <property type="evidence" value="ECO:0007669"/>
    <property type="project" value="UniProtKB-SubCell"/>
</dbReference>
<evidence type="ECO:0000256" key="11">
    <source>
        <dbReference type="ARBA" id="ARBA00023128"/>
    </source>
</evidence>
<keyword evidence="6" id="KW-0679">Respiratory chain</keyword>
<comment type="subcellular location">
    <subcellularLocation>
        <location evidence="2">Mitochondrion inner membrane</location>
        <topology evidence="2">Single-pass membrane protein</topology>
        <orientation evidence="2">Matrix side</orientation>
    </subcellularLocation>
</comment>
<dbReference type="AlphaFoldDB" id="A0A8K0UM04"/>
<accession>A0A8K0UM04</accession>
<dbReference type="InterPro" id="IPR017384">
    <property type="entry name" value="NADH_Ub_cplx-1_asu_su-1"/>
</dbReference>
<gene>
    <name evidence="15" type="ORF">BXZ70DRAFT_896141</name>
</gene>
<evidence type="ECO:0000256" key="6">
    <source>
        <dbReference type="ARBA" id="ARBA00022660"/>
    </source>
</evidence>
<sequence>MPVPWEALIPFGLLTTMFAAAGTLVNVSKRAQNQGKPVRYGIDPWDEMMMERDRRLTGHVRGQSTEPIAPEGFATSSAWYTEKTSI</sequence>
<protein>
    <recommendedName>
        <fullName evidence="4">NADH dehydrogenase [ubiquinone] 1 alpha subcomplex subunit 1</fullName>
    </recommendedName>
</protein>
<dbReference type="Proteomes" id="UP000813824">
    <property type="component" value="Unassembled WGS sequence"/>
</dbReference>
<dbReference type="Pfam" id="PF15879">
    <property type="entry name" value="MWFE"/>
    <property type="match status" value="1"/>
</dbReference>
<comment type="similarity">
    <text evidence="3">Belongs to the complex I NDUFA1 subunit family.</text>
</comment>
<keyword evidence="11" id="KW-0496">Mitochondrion</keyword>
<dbReference type="PANTHER" id="PTHR17098">
    <property type="entry name" value="NADH-UBIQUINONE OXIDOREDUCTASE MWFE SUBUNIT"/>
    <property type="match status" value="1"/>
</dbReference>
<evidence type="ECO:0000256" key="10">
    <source>
        <dbReference type="ARBA" id="ARBA00022989"/>
    </source>
</evidence>